<accession>A0A4D7QK15</accession>
<dbReference type="OrthoDB" id="9758307at2"/>
<dbReference type="GO" id="GO:0009288">
    <property type="term" value="C:bacterial-type flagellum"/>
    <property type="evidence" value="ECO:0007669"/>
    <property type="project" value="UniProtKB-SubCell"/>
</dbReference>
<dbReference type="GO" id="GO:0005576">
    <property type="term" value="C:extracellular region"/>
    <property type="evidence" value="ECO:0007669"/>
    <property type="project" value="UniProtKB-SubCell"/>
</dbReference>
<dbReference type="PANTHER" id="PTHR42792">
    <property type="entry name" value="FLAGELLIN"/>
    <property type="match status" value="1"/>
</dbReference>
<dbReference type="EMBL" id="CP039865">
    <property type="protein sequence ID" value="QCK85587.1"/>
    <property type="molecule type" value="Genomic_DNA"/>
</dbReference>
<dbReference type="AlphaFoldDB" id="A0A4D7QK15"/>
<evidence type="ECO:0000259" key="5">
    <source>
        <dbReference type="Pfam" id="PF00700"/>
    </source>
</evidence>
<comment type="similarity">
    <text evidence="1 3">Belongs to the bacterial flagellin family.</text>
</comment>
<feature type="domain" description="Flagellin C-terminal" evidence="5">
    <location>
        <begin position="224"/>
        <end position="302"/>
    </location>
</feature>
<name>A0A4D7QK15_9HYPH</name>
<keyword evidence="6" id="KW-0969">Cilium</keyword>
<sequence>MTMRVATFAMNDRMLSASLKTQARMAEMQLQESSGSVSTDYGGLGSSARQVIDLEVSITRSKSYSDAADEAGRRIETMYSALSSMTDLLSSFRSDLASALSTDSSASSTSTLAATAEQYLSEFSSLMNTQFEGRYLFAGTATTAKPVDLSSYVASDVDTADTSYYLGNEQIVSARISTDQTLAYGVTASDTGFEQALRALSLIANATGTLDETTLNAVSELAVSALDNVTATQSQLSVHAATAERASSDQLDFQDYAASSLSDLNGVDVAAVTVKLTAYQSQLEASYSALAKIQGLNLLTYLRG</sequence>
<dbReference type="InterPro" id="IPR046358">
    <property type="entry name" value="Flagellin_C"/>
</dbReference>
<dbReference type="NCBIfam" id="NF006489">
    <property type="entry name" value="PRK08913.1"/>
    <property type="match status" value="1"/>
</dbReference>
<gene>
    <name evidence="6" type="ORF">E8L99_07300</name>
</gene>
<keyword evidence="2 3" id="KW-0975">Bacterial flagellum</keyword>
<dbReference type="SUPFAM" id="SSF64518">
    <property type="entry name" value="Phase 1 flagellin"/>
    <property type="match status" value="1"/>
</dbReference>
<dbReference type="InterPro" id="IPR001029">
    <property type="entry name" value="Flagellin_N"/>
</dbReference>
<dbReference type="RefSeq" id="WP_137098921.1">
    <property type="nucleotide sequence ID" value="NZ_CP039865.1"/>
</dbReference>
<dbReference type="PANTHER" id="PTHR42792:SF1">
    <property type="entry name" value="FLAGELLAR HOOK-ASSOCIATED PROTEIN 3"/>
    <property type="match status" value="1"/>
</dbReference>
<proteinExistence type="inferred from homology"/>
<evidence type="ECO:0000256" key="2">
    <source>
        <dbReference type="ARBA" id="ARBA00023143"/>
    </source>
</evidence>
<dbReference type="Pfam" id="PF00700">
    <property type="entry name" value="Flagellin_C"/>
    <property type="match status" value="1"/>
</dbReference>
<evidence type="ECO:0000259" key="4">
    <source>
        <dbReference type="Pfam" id="PF00669"/>
    </source>
</evidence>
<dbReference type="KEGG" id="paqt:E8L99_07300"/>
<keyword evidence="6" id="KW-0966">Cell projection</keyword>
<evidence type="ECO:0000313" key="7">
    <source>
        <dbReference type="Proteomes" id="UP000298588"/>
    </source>
</evidence>
<feature type="domain" description="Flagellin N-terminal" evidence="4">
    <location>
        <begin position="7"/>
        <end position="142"/>
    </location>
</feature>
<dbReference type="InterPro" id="IPR001492">
    <property type="entry name" value="Flagellin"/>
</dbReference>
<dbReference type="Gene3D" id="1.20.1330.10">
    <property type="entry name" value="f41 fragment of flagellin, N-terminal domain"/>
    <property type="match status" value="1"/>
</dbReference>
<protein>
    <recommendedName>
        <fullName evidence="3">Flagellin</fullName>
    </recommendedName>
</protein>
<evidence type="ECO:0000256" key="1">
    <source>
        <dbReference type="ARBA" id="ARBA00005709"/>
    </source>
</evidence>
<organism evidence="6 7">
    <name type="scientific">Phreatobacter aquaticus</name>
    <dbReference type="NCBI Taxonomy" id="2570229"/>
    <lineage>
        <taxon>Bacteria</taxon>
        <taxon>Pseudomonadati</taxon>
        <taxon>Pseudomonadota</taxon>
        <taxon>Alphaproteobacteria</taxon>
        <taxon>Hyphomicrobiales</taxon>
        <taxon>Phreatobacteraceae</taxon>
        <taxon>Phreatobacter</taxon>
    </lineage>
</organism>
<dbReference type="Pfam" id="PF00669">
    <property type="entry name" value="Flagellin_N"/>
    <property type="match status" value="1"/>
</dbReference>
<evidence type="ECO:0000313" key="6">
    <source>
        <dbReference type="EMBL" id="QCK85587.1"/>
    </source>
</evidence>
<reference evidence="6 7" key="1">
    <citation type="submission" date="2019-04" db="EMBL/GenBank/DDBJ databases">
        <title>Phreatobacter aquaticus sp. nov.</title>
        <authorList>
            <person name="Choi A."/>
            <person name="Baek K."/>
        </authorList>
    </citation>
    <scope>NUCLEOTIDE SEQUENCE [LARGE SCALE GENOMIC DNA]</scope>
    <source>
        <strain evidence="6 7">NMCR1094</strain>
    </source>
</reference>
<keyword evidence="7" id="KW-1185">Reference proteome</keyword>
<comment type="function">
    <text evidence="3">Flagellin is the subunit protein which polymerizes to form the filaments of bacterial flagella.</text>
</comment>
<comment type="subcellular location">
    <subcellularLocation>
        <location evidence="3">Secreted</location>
    </subcellularLocation>
    <subcellularLocation>
        <location evidence="3">Bacterial flagellum</location>
    </subcellularLocation>
</comment>
<evidence type="ECO:0000256" key="3">
    <source>
        <dbReference type="RuleBase" id="RU362073"/>
    </source>
</evidence>
<dbReference type="Proteomes" id="UP000298588">
    <property type="component" value="Chromosome"/>
</dbReference>
<dbReference type="GO" id="GO:0005198">
    <property type="term" value="F:structural molecule activity"/>
    <property type="evidence" value="ECO:0007669"/>
    <property type="project" value="UniProtKB-UniRule"/>
</dbReference>
<keyword evidence="6" id="KW-0282">Flagellum</keyword>
<keyword evidence="3" id="KW-0964">Secreted</keyword>